<dbReference type="InterPro" id="IPR027417">
    <property type="entry name" value="P-loop_NTPase"/>
</dbReference>
<comment type="caution">
    <text evidence="4">The sequence shown here is derived from an EMBL/GenBank/DDBJ whole genome shotgun (WGS) entry which is preliminary data.</text>
</comment>
<evidence type="ECO:0000256" key="1">
    <source>
        <dbReference type="ARBA" id="ARBA00022670"/>
    </source>
</evidence>
<dbReference type="Gene3D" id="3.40.50.300">
    <property type="entry name" value="P-loop containing nucleotide triphosphate hydrolases"/>
    <property type="match status" value="2"/>
</dbReference>
<dbReference type="Proteomes" id="UP000093080">
    <property type="component" value="Unassembled WGS sequence"/>
</dbReference>
<feature type="domain" description="Lon proteolytic" evidence="3">
    <location>
        <begin position="565"/>
        <end position="760"/>
    </location>
</feature>
<evidence type="ECO:0000313" key="4">
    <source>
        <dbReference type="EMBL" id="OCC14902.1"/>
    </source>
</evidence>
<dbReference type="GO" id="GO:0006508">
    <property type="term" value="P:proteolysis"/>
    <property type="evidence" value="ECO:0007669"/>
    <property type="project" value="UniProtKB-KW"/>
</dbReference>
<dbReference type="GO" id="GO:0004252">
    <property type="term" value="F:serine-type endopeptidase activity"/>
    <property type="evidence" value="ECO:0007669"/>
    <property type="project" value="UniProtKB-UniRule"/>
</dbReference>
<dbReference type="Gene3D" id="3.30.230.10">
    <property type="match status" value="1"/>
</dbReference>
<dbReference type="InterPro" id="IPR014721">
    <property type="entry name" value="Ribsml_uS5_D2-typ_fold_subgr"/>
</dbReference>
<dbReference type="OrthoDB" id="9758568at2"/>
<dbReference type="InterPro" id="IPR041699">
    <property type="entry name" value="AAA_32"/>
</dbReference>
<dbReference type="PANTHER" id="PTHR10046">
    <property type="entry name" value="ATP DEPENDENT LON PROTEASE FAMILY MEMBER"/>
    <property type="match status" value="1"/>
</dbReference>
<keyword evidence="2" id="KW-0720">Serine protease</keyword>
<feature type="active site" evidence="2">
    <location>
        <position position="698"/>
    </location>
</feature>
<dbReference type="RefSeq" id="WP_067618951.1">
    <property type="nucleotide sequence ID" value="NZ_MAGO01000008.1"/>
</dbReference>
<keyword evidence="2" id="KW-0378">Hydrolase</keyword>
<accession>A0A1B9F4Q5</accession>
<dbReference type="EMBL" id="MAGO01000008">
    <property type="protein sequence ID" value="OCC14902.1"/>
    <property type="molecule type" value="Genomic_DNA"/>
</dbReference>
<evidence type="ECO:0000256" key="2">
    <source>
        <dbReference type="PROSITE-ProRule" id="PRU01122"/>
    </source>
</evidence>
<dbReference type="Gene3D" id="1.10.8.60">
    <property type="match status" value="1"/>
</dbReference>
<dbReference type="PROSITE" id="PS51786">
    <property type="entry name" value="LON_PROTEOLYTIC"/>
    <property type="match status" value="1"/>
</dbReference>
<dbReference type="EC" id="3.4.21.53" evidence="2"/>
<sequence length="803" mass="91019">MDSKRLTINDLKLNLEPDALGFERLSEVGTPQEVNAFGQERAVDAMEFGLRVKHPDFNVYVAGYKETGLFELAELLVKKAALSITKAPSDWVYCFNFKNPDCPIAIELPKGKGSEFKADMATLIDNLKLQIPQIFESETYVTRKEEVIREFNKARSQVFEELDKKAKDNGFILQADQTGMMVIPAKEDGSPFTPDDISKLPEDKQEEFKKKSEYLHREMGVAMRRINTLEQEVRQRLKELDQTLVSQTVETYIKKVREKYHYNELILDYLEQVHKDIVKNLESFKPRPQGQTPFPFMGMEPTFTQYDVNLFVDNSETEGIPVIIETNPSYNNLFGTVERKAQFGALFTDFTMIKAGSIHKANGGFLIVKALDLLKKPFAYEALKRAIKERKIEIEDLGEQFGLFTTKALKPKAIPLDIKIVLVGDPGLYQLLYNLDEDFREIFKIKAHMDVHVDRKDEKLKEFCQGLYDIVKRHDLLDLHNSAVTRLIEYSAQLAGSKDKLSLRVKDLEDLLIESNFWAQQDDSQIIEERHVEQAIEKRRYRNSLFEDHIKEYLEKEKIKVATTGYKVGQVNGLAVYDLGDYMFGKPSRITATIALGKEGVIDIERESDLSGNIHTKGVMILSGYLRSIFAMDQPLTLTATLCFEQSYGMVDGDSASGAELFALLSALSDVPIDQGKAVTGAVSQKGEILPVGGVTQKVEGFFDLCKAKGLTGSQGVIIPKAHVENLILKKEVVEAVEQGKFHIWAIERVEEGIEILTGLPAGERDATGQFPENTVFYRVEQRLKELSEKAKNFLKDKKEQEN</sequence>
<dbReference type="GO" id="GO:0004176">
    <property type="term" value="F:ATP-dependent peptidase activity"/>
    <property type="evidence" value="ECO:0007669"/>
    <property type="project" value="UniProtKB-UniRule"/>
</dbReference>
<comment type="catalytic activity">
    <reaction evidence="2">
        <text>Hydrolysis of proteins in presence of ATP.</text>
        <dbReference type="EC" id="3.4.21.53"/>
    </reaction>
</comment>
<organism evidence="4 5">
    <name type="scientific">Dissulfuribacter thermophilus</name>
    <dbReference type="NCBI Taxonomy" id="1156395"/>
    <lineage>
        <taxon>Bacteria</taxon>
        <taxon>Pseudomonadati</taxon>
        <taxon>Thermodesulfobacteriota</taxon>
        <taxon>Dissulfuribacteria</taxon>
        <taxon>Dissulfuribacterales</taxon>
        <taxon>Dissulfuribacteraceae</taxon>
        <taxon>Dissulfuribacter</taxon>
    </lineage>
</organism>
<evidence type="ECO:0000259" key="3">
    <source>
        <dbReference type="PROSITE" id="PS51786"/>
    </source>
</evidence>
<dbReference type="PATRIC" id="fig|1156395.6.peg.1713"/>
<dbReference type="InterPro" id="IPR046843">
    <property type="entry name" value="LonB_AAA-LID"/>
</dbReference>
<dbReference type="InterPro" id="IPR027065">
    <property type="entry name" value="Lon_Prtase"/>
</dbReference>
<dbReference type="Pfam" id="PF20436">
    <property type="entry name" value="LonB_AAA-LID"/>
    <property type="match status" value="1"/>
</dbReference>
<dbReference type="InterPro" id="IPR046844">
    <property type="entry name" value="Lon-like_helical"/>
</dbReference>
<dbReference type="Pfam" id="PF05362">
    <property type="entry name" value="Lon_C"/>
    <property type="match status" value="1"/>
</dbReference>
<dbReference type="PRINTS" id="PR00830">
    <property type="entry name" value="ENDOLAPTASE"/>
</dbReference>
<dbReference type="GO" id="GO:0005524">
    <property type="term" value="F:ATP binding"/>
    <property type="evidence" value="ECO:0007669"/>
    <property type="project" value="InterPro"/>
</dbReference>
<dbReference type="GO" id="GO:0030163">
    <property type="term" value="P:protein catabolic process"/>
    <property type="evidence" value="ECO:0007669"/>
    <property type="project" value="InterPro"/>
</dbReference>
<dbReference type="Pfam" id="PF20437">
    <property type="entry name" value="LonC_helical"/>
    <property type="match status" value="1"/>
</dbReference>
<evidence type="ECO:0000313" key="5">
    <source>
        <dbReference type="Proteomes" id="UP000093080"/>
    </source>
</evidence>
<dbReference type="SUPFAM" id="SSF54211">
    <property type="entry name" value="Ribosomal protein S5 domain 2-like"/>
    <property type="match status" value="1"/>
</dbReference>
<feature type="active site" evidence="2">
    <location>
        <position position="655"/>
    </location>
</feature>
<comment type="similarity">
    <text evidence="2">Belongs to the peptidase S16 family.</text>
</comment>
<keyword evidence="1 2" id="KW-0645">Protease</keyword>
<dbReference type="AlphaFoldDB" id="A0A1B9F4Q5"/>
<dbReference type="InterPro" id="IPR008269">
    <property type="entry name" value="Lon_proteolytic"/>
</dbReference>
<gene>
    <name evidence="4" type="ORF">DBT_1697</name>
</gene>
<dbReference type="Pfam" id="PF13654">
    <property type="entry name" value="AAA_32"/>
    <property type="match status" value="1"/>
</dbReference>
<dbReference type="InterPro" id="IPR020568">
    <property type="entry name" value="Ribosomal_Su5_D2-typ_SF"/>
</dbReference>
<name>A0A1B9F4Q5_9BACT</name>
<keyword evidence="5" id="KW-1185">Reference proteome</keyword>
<dbReference type="SUPFAM" id="SSF52540">
    <property type="entry name" value="P-loop containing nucleoside triphosphate hydrolases"/>
    <property type="match status" value="1"/>
</dbReference>
<proteinExistence type="inferred from homology"/>
<protein>
    <recommendedName>
        <fullName evidence="2">endopeptidase La</fullName>
        <ecNumber evidence="2">3.4.21.53</ecNumber>
    </recommendedName>
</protein>
<reference evidence="4 5" key="1">
    <citation type="submission" date="2016-06" db="EMBL/GenBank/DDBJ databases">
        <title>Respiratory ammonification of nitrate coupled to the oxidation of elemental sulfur in deep-sea autotrophic thermophilic bacteria.</title>
        <authorList>
            <person name="Slobodkina G.B."/>
            <person name="Mardanov A.V."/>
            <person name="Ravin N.V."/>
            <person name="Frolova A.A."/>
            <person name="Viryasiv M.B."/>
            <person name="Chernyh N.A."/>
            <person name="Bonch-Osmolovskaya E.A."/>
            <person name="Slobodkin A.I."/>
        </authorList>
    </citation>
    <scope>NUCLEOTIDE SEQUENCE [LARGE SCALE GENOMIC DNA]</scope>
    <source>
        <strain evidence="4 5">S69</strain>
    </source>
</reference>